<feature type="region of interest" description="Disordered" evidence="1">
    <location>
        <begin position="102"/>
        <end position="136"/>
    </location>
</feature>
<feature type="compositionally biased region" description="Basic and acidic residues" evidence="1">
    <location>
        <begin position="102"/>
        <end position="116"/>
    </location>
</feature>
<comment type="caution">
    <text evidence="2">The sequence shown here is derived from an EMBL/GenBank/DDBJ whole genome shotgun (WGS) entry which is preliminary data.</text>
</comment>
<protein>
    <submittedName>
        <fullName evidence="2">Uncharacterized protein</fullName>
    </submittedName>
</protein>
<dbReference type="Proteomes" id="UP000524246">
    <property type="component" value="Unassembled WGS sequence"/>
</dbReference>
<accession>A0A7X9FRF2</accession>
<dbReference type="AlphaFoldDB" id="A0A7X9FRF2"/>
<evidence type="ECO:0000313" key="3">
    <source>
        <dbReference type="Proteomes" id="UP000524246"/>
    </source>
</evidence>
<evidence type="ECO:0000256" key="1">
    <source>
        <dbReference type="SAM" id="MobiDB-lite"/>
    </source>
</evidence>
<gene>
    <name evidence="2" type="ORF">GYA55_06355</name>
</gene>
<organism evidence="2 3">
    <name type="scientific">SAR324 cluster bacterium</name>
    <dbReference type="NCBI Taxonomy" id="2024889"/>
    <lineage>
        <taxon>Bacteria</taxon>
        <taxon>Deltaproteobacteria</taxon>
        <taxon>SAR324 cluster</taxon>
    </lineage>
</organism>
<dbReference type="EMBL" id="JAAZON010000274">
    <property type="protein sequence ID" value="NMC62776.1"/>
    <property type="molecule type" value="Genomic_DNA"/>
</dbReference>
<reference evidence="2 3" key="1">
    <citation type="journal article" date="2020" name="Biotechnol. Biofuels">
        <title>New insights from the biogas microbiome by comprehensive genome-resolved metagenomics of nearly 1600 species originating from multiple anaerobic digesters.</title>
        <authorList>
            <person name="Campanaro S."/>
            <person name="Treu L."/>
            <person name="Rodriguez-R L.M."/>
            <person name="Kovalovszki A."/>
            <person name="Ziels R.M."/>
            <person name="Maus I."/>
            <person name="Zhu X."/>
            <person name="Kougias P.G."/>
            <person name="Basile A."/>
            <person name="Luo G."/>
            <person name="Schluter A."/>
            <person name="Konstantinidis K.T."/>
            <person name="Angelidaki I."/>
        </authorList>
    </citation>
    <scope>NUCLEOTIDE SEQUENCE [LARGE SCALE GENOMIC DNA]</scope>
    <source>
        <strain evidence="2">AS27yjCOA_65</strain>
    </source>
</reference>
<proteinExistence type="predicted"/>
<name>A0A7X9FRF2_9DELT</name>
<sequence length="156" mass="17662">MKRDFVSAFEATMLKRFLIIISISSCFLFYLDAFATSSVFICGGIYQNKPCAKGVPSTEKKLRPINKYKTKEFQIRENIIERDLPINRVEERESLRLNDSLQKRGGVENIPEDPKAVKTPSSEATPELAEEVGKNKNLRISGPKVDAILNRALSRK</sequence>
<evidence type="ECO:0000313" key="2">
    <source>
        <dbReference type="EMBL" id="NMC62776.1"/>
    </source>
</evidence>